<protein>
    <submittedName>
        <fullName evidence="7">FAD-binding PCMH-type domain-containing protein</fullName>
    </submittedName>
</protein>
<keyword evidence="3" id="KW-0285">Flavoprotein</keyword>
<dbReference type="EMBL" id="JARVKM010000037">
    <property type="protein sequence ID" value="KAK9775080.1"/>
    <property type="molecule type" value="Genomic_DNA"/>
</dbReference>
<evidence type="ECO:0000256" key="4">
    <source>
        <dbReference type="ARBA" id="ARBA00022827"/>
    </source>
</evidence>
<dbReference type="PROSITE" id="PS51387">
    <property type="entry name" value="FAD_PCMH"/>
    <property type="match status" value="1"/>
</dbReference>
<name>A0ABR2XMN9_9PEZI</name>
<dbReference type="Gene3D" id="3.30.465.10">
    <property type="match status" value="1"/>
</dbReference>
<proteinExistence type="inferred from homology"/>
<organism evidence="7 8">
    <name type="scientific">Seiridium cardinale</name>
    <dbReference type="NCBI Taxonomy" id="138064"/>
    <lineage>
        <taxon>Eukaryota</taxon>
        <taxon>Fungi</taxon>
        <taxon>Dikarya</taxon>
        <taxon>Ascomycota</taxon>
        <taxon>Pezizomycotina</taxon>
        <taxon>Sordariomycetes</taxon>
        <taxon>Xylariomycetidae</taxon>
        <taxon>Amphisphaeriales</taxon>
        <taxon>Sporocadaceae</taxon>
        <taxon>Seiridium</taxon>
    </lineage>
</organism>
<accession>A0ABR2XMN9</accession>
<evidence type="ECO:0000256" key="2">
    <source>
        <dbReference type="ARBA" id="ARBA00005466"/>
    </source>
</evidence>
<evidence type="ECO:0000313" key="7">
    <source>
        <dbReference type="EMBL" id="KAK9775080.1"/>
    </source>
</evidence>
<dbReference type="PANTHER" id="PTHR42973">
    <property type="entry name" value="BINDING OXIDOREDUCTASE, PUTATIVE (AFU_ORTHOLOGUE AFUA_1G17690)-RELATED"/>
    <property type="match status" value="1"/>
</dbReference>
<dbReference type="InterPro" id="IPR036318">
    <property type="entry name" value="FAD-bd_PCMH-like_sf"/>
</dbReference>
<reference evidence="7 8" key="1">
    <citation type="submission" date="2024-02" db="EMBL/GenBank/DDBJ databases">
        <title>First draft genome assembly of two strains of Seiridium cardinale.</title>
        <authorList>
            <person name="Emiliani G."/>
            <person name="Scali E."/>
        </authorList>
    </citation>
    <scope>NUCLEOTIDE SEQUENCE [LARGE SCALE GENOMIC DNA]</scope>
    <source>
        <strain evidence="7 8">BM-138-000479</strain>
    </source>
</reference>
<comment type="cofactor">
    <cofactor evidence="1">
        <name>FAD</name>
        <dbReference type="ChEBI" id="CHEBI:57692"/>
    </cofactor>
</comment>
<dbReference type="InterPro" id="IPR016166">
    <property type="entry name" value="FAD-bd_PCMH"/>
</dbReference>
<sequence>MRLVVKSTGHDYNGKSTGKGSLSLWMDGLKTVDVIEAYSSSTYSGAAVNIGPGIVAGEAYQVLGDAGYRVVGGECASVSLAGGYTTGGGHSMLNTAYGMVAYNVLEWEVVTASGEYLVATPPENADLYWALSGGGGGTFTVVLSMTTMIHPDGPVAHGALTFNLTGSPSESSFWEAIGLLFQHLPSLVSDRNSLQFEILNNTFDLFGITVPDPNSTAVQTLVAPYLSALDTLNISYAFSYESSATFLDYFTSIMGLLPYGPYPPT</sequence>
<dbReference type="InterPro" id="IPR016169">
    <property type="entry name" value="FAD-bd_PCMH_sub2"/>
</dbReference>
<dbReference type="Proteomes" id="UP001465668">
    <property type="component" value="Unassembled WGS sequence"/>
</dbReference>
<evidence type="ECO:0000313" key="8">
    <source>
        <dbReference type="Proteomes" id="UP001465668"/>
    </source>
</evidence>
<keyword evidence="5" id="KW-0560">Oxidoreductase</keyword>
<dbReference type="SUPFAM" id="SSF56176">
    <property type="entry name" value="FAD-binding/transporter-associated domain-like"/>
    <property type="match status" value="1"/>
</dbReference>
<evidence type="ECO:0000256" key="3">
    <source>
        <dbReference type="ARBA" id="ARBA00022630"/>
    </source>
</evidence>
<dbReference type="InterPro" id="IPR050416">
    <property type="entry name" value="FAD-linked_Oxidoreductase"/>
</dbReference>
<comment type="caution">
    <text evidence="7">The sequence shown here is derived from an EMBL/GenBank/DDBJ whole genome shotgun (WGS) entry which is preliminary data.</text>
</comment>
<evidence type="ECO:0000256" key="1">
    <source>
        <dbReference type="ARBA" id="ARBA00001974"/>
    </source>
</evidence>
<dbReference type="InterPro" id="IPR006094">
    <property type="entry name" value="Oxid_FAD_bind_N"/>
</dbReference>
<evidence type="ECO:0000256" key="5">
    <source>
        <dbReference type="ARBA" id="ARBA00023002"/>
    </source>
</evidence>
<feature type="domain" description="FAD-binding PCMH-type" evidence="6">
    <location>
        <begin position="1"/>
        <end position="152"/>
    </location>
</feature>
<keyword evidence="8" id="KW-1185">Reference proteome</keyword>
<keyword evidence="4" id="KW-0274">FAD</keyword>
<gene>
    <name evidence="7" type="ORF">SCAR479_08354</name>
</gene>
<comment type="similarity">
    <text evidence="2">Belongs to the oxygen-dependent FAD-linked oxidoreductase family.</text>
</comment>
<dbReference type="PANTHER" id="PTHR42973:SF39">
    <property type="entry name" value="FAD-BINDING PCMH-TYPE DOMAIN-CONTAINING PROTEIN"/>
    <property type="match status" value="1"/>
</dbReference>
<evidence type="ECO:0000259" key="6">
    <source>
        <dbReference type="PROSITE" id="PS51387"/>
    </source>
</evidence>
<dbReference type="Pfam" id="PF01565">
    <property type="entry name" value="FAD_binding_4"/>
    <property type="match status" value="1"/>
</dbReference>